<evidence type="ECO:0000313" key="2">
    <source>
        <dbReference type="Proteomes" id="UP001283341"/>
    </source>
</evidence>
<organism evidence="1 2">
    <name type="scientific">Apodospora peruviana</name>
    <dbReference type="NCBI Taxonomy" id="516989"/>
    <lineage>
        <taxon>Eukaryota</taxon>
        <taxon>Fungi</taxon>
        <taxon>Dikarya</taxon>
        <taxon>Ascomycota</taxon>
        <taxon>Pezizomycotina</taxon>
        <taxon>Sordariomycetes</taxon>
        <taxon>Sordariomycetidae</taxon>
        <taxon>Sordariales</taxon>
        <taxon>Lasiosphaeriaceae</taxon>
        <taxon>Apodospora</taxon>
    </lineage>
</organism>
<gene>
    <name evidence="1" type="ORF">B0H66DRAFT_485526</name>
</gene>
<reference evidence="1" key="2">
    <citation type="submission" date="2023-06" db="EMBL/GenBank/DDBJ databases">
        <authorList>
            <consortium name="Lawrence Berkeley National Laboratory"/>
            <person name="Haridas S."/>
            <person name="Hensen N."/>
            <person name="Bonometti L."/>
            <person name="Westerberg I."/>
            <person name="Brannstrom I.O."/>
            <person name="Guillou S."/>
            <person name="Cros-Aarteil S."/>
            <person name="Calhoun S."/>
            <person name="Kuo A."/>
            <person name="Mondo S."/>
            <person name="Pangilinan J."/>
            <person name="Riley R."/>
            <person name="Labutti K."/>
            <person name="Andreopoulos B."/>
            <person name="Lipzen A."/>
            <person name="Chen C."/>
            <person name="Yanf M."/>
            <person name="Daum C."/>
            <person name="Ng V."/>
            <person name="Clum A."/>
            <person name="Steindorff A."/>
            <person name="Ohm R."/>
            <person name="Martin F."/>
            <person name="Silar P."/>
            <person name="Natvig D."/>
            <person name="Lalanne C."/>
            <person name="Gautier V."/>
            <person name="Ament-Velasquez S.L."/>
            <person name="Kruys A."/>
            <person name="Hutchinson M.I."/>
            <person name="Powell A.J."/>
            <person name="Barry K."/>
            <person name="Miller A.N."/>
            <person name="Grigoriev I.V."/>
            <person name="Debuchy R."/>
            <person name="Gladieux P."/>
            <person name="Thoren M.H."/>
            <person name="Johannesson H."/>
        </authorList>
    </citation>
    <scope>NUCLEOTIDE SEQUENCE</scope>
    <source>
        <strain evidence="1">CBS 118394</strain>
    </source>
</reference>
<keyword evidence="2" id="KW-1185">Reference proteome</keyword>
<reference evidence="1" key="1">
    <citation type="journal article" date="2023" name="Mol. Phylogenet. Evol.">
        <title>Genome-scale phylogeny and comparative genomics of the fungal order Sordariales.</title>
        <authorList>
            <person name="Hensen N."/>
            <person name="Bonometti L."/>
            <person name="Westerberg I."/>
            <person name="Brannstrom I.O."/>
            <person name="Guillou S."/>
            <person name="Cros-Aarteil S."/>
            <person name="Calhoun S."/>
            <person name="Haridas S."/>
            <person name="Kuo A."/>
            <person name="Mondo S."/>
            <person name="Pangilinan J."/>
            <person name="Riley R."/>
            <person name="LaButti K."/>
            <person name="Andreopoulos B."/>
            <person name="Lipzen A."/>
            <person name="Chen C."/>
            <person name="Yan M."/>
            <person name="Daum C."/>
            <person name="Ng V."/>
            <person name="Clum A."/>
            <person name="Steindorff A."/>
            <person name="Ohm R.A."/>
            <person name="Martin F."/>
            <person name="Silar P."/>
            <person name="Natvig D.O."/>
            <person name="Lalanne C."/>
            <person name="Gautier V."/>
            <person name="Ament-Velasquez S.L."/>
            <person name="Kruys A."/>
            <person name="Hutchinson M.I."/>
            <person name="Powell A.J."/>
            <person name="Barry K."/>
            <person name="Miller A.N."/>
            <person name="Grigoriev I.V."/>
            <person name="Debuchy R."/>
            <person name="Gladieux P."/>
            <person name="Hiltunen Thoren M."/>
            <person name="Johannesson H."/>
        </authorList>
    </citation>
    <scope>NUCLEOTIDE SEQUENCE</scope>
    <source>
        <strain evidence="1">CBS 118394</strain>
    </source>
</reference>
<name>A0AAE0HUM4_9PEZI</name>
<sequence>MAKVSGSLGPMAVFHRLWLAHALDCGMDWILRFADVMRNETTDEGEFDWSHGPLGVRSDAKLTDAARAVLSHFKITVSDKEDDKQYEDYLAETVRFLTCILDPRLPLLTVAPRRLPAGPGDFAFVPSTSNRSWIVVPAAIAHLPAYHNRSWIVEPFDPAAEPEKPEDHLPDPNTVLKPGDMAVDVYPLLTSDYDDRRAPRNDERGSWRLRRRDHIFGCQPWKAPINPADFPNTDDGAVVYMKKQRVYGAEDYDWKSIHAAIRKIEDAAKLGEVI</sequence>
<proteinExistence type="predicted"/>
<accession>A0AAE0HUM4</accession>
<dbReference type="Proteomes" id="UP001283341">
    <property type="component" value="Unassembled WGS sequence"/>
</dbReference>
<evidence type="ECO:0000313" key="1">
    <source>
        <dbReference type="EMBL" id="KAK3313016.1"/>
    </source>
</evidence>
<comment type="caution">
    <text evidence="1">The sequence shown here is derived from an EMBL/GenBank/DDBJ whole genome shotgun (WGS) entry which is preliminary data.</text>
</comment>
<protein>
    <submittedName>
        <fullName evidence="1">Uncharacterized protein</fullName>
    </submittedName>
</protein>
<dbReference type="EMBL" id="JAUEDM010000008">
    <property type="protein sequence ID" value="KAK3313016.1"/>
    <property type="molecule type" value="Genomic_DNA"/>
</dbReference>
<dbReference type="AlphaFoldDB" id="A0AAE0HUM4"/>